<keyword evidence="1" id="KW-1133">Transmembrane helix</keyword>
<evidence type="ECO:0000259" key="2">
    <source>
        <dbReference type="Pfam" id="PF13400"/>
    </source>
</evidence>
<keyword evidence="1" id="KW-0472">Membrane</keyword>
<dbReference type="EMBL" id="ACLF03000006">
    <property type="protein sequence ID" value="EFQ82590.1"/>
    <property type="molecule type" value="Genomic_DNA"/>
</dbReference>
<proteinExistence type="predicted"/>
<dbReference type="eggNOG" id="COG4961">
    <property type="taxonomic scope" value="Bacteria"/>
</dbReference>
<sequence>MRVSRLLRPSTIHEDRGATAIITAVIMTSLLSIGALTIDYGAASHVRRQTQNAADATTRSIVENCAKQAAAAGQNVLDGACVSATGTADASTIVQGNAPGSAPDAPVIGGAGREVSVTVAEPVDYRLAQLLGKDSDVVRSSATAEWTNLRPVEGFPVVPFGVAQCTYNDFRPSAGNVDGARTLIRSDVLQTVRSLVNNATGLLSGIAGFLRGILFPVNDLIGAITGSDAECGDGSANDVLAMQGGAWLTEAIDLDLVGASCDIDTRIGVLLYASSTLHDVLTSRCAARFGTQIRAGDTILLPIYRPKEVLTNVTGALGLSIQACGSGVSGNCVKVPPNLGAEIVGYAPFKVTGWRFGSNSSSDPLAPTCNNITISLPLQQLLSQLLLVGPLLNFVLGLLGFTVVEASVGCNGIQGYFTKSFTKDPNFEYAADGADFGAGLVRLKN</sequence>
<dbReference type="HOGENOM" id="CLU_614872_0_0_11"/>
<evidence type="ECO:0000313" key="3">
    <source>
        <dbReference type="EMBL" id="EFQ82590.1"/>
    </source>
</evidence>
<organism evidence="3 4">
    <name type="scientific">Aeromicrobium marinum DSM 15272</name>
    <dbReference type="NCBI Taxonomy" id="585531"/>
    <lineage>
        <taxon>Bacteria</taxon>
        <taxon>Bacillati</taxon>
        <taxon>Actinomycetota</taxon>
        <taxon>Actinomycetes</taxon>
        <taxon>Propionibacteriales</taxon>
        <taxon>Nocardioidaceae</taxon>
        <taxon>Aeromicrobium</taxon>
    </lineage>
</organism>
<evidence type="ECO:0000313" key="4">
    <source>
        <dbReference type="Proteomes" id="UP000003111"/>
    </source>
</evidence>
<reference evidence="3" key="1">
    <citation type="submission" date="2010-08" db="EMBL/GenBank/DDBJ databases">
        <authorList>
            <person name="Muzny D."/>
            <person name="Qin X."/>
            <person name="Buhay C."/>
            <person name="Dugan-Rocha S."/>
            <person name="Ding Y."/>
            <person name="Chen G."/>
            <person name="Hawes A."/>
            <person name="Holder M."/>
            <person name="Jhangiani S."/>
            <person name="Johnson A."/>
            <person name="Khan Z."/>
            <person name="Li Z."/>
            <person name="Liu W."/>
            <person name="Liu X."/>
            <person name="Perez L."/>
            <person name="Shen H."/>
            <person name="Wang Q."/>
            <person name="Watt J."/>
            <person name="Xi L."/>
            <person name="Xin Y."/>
            <person name="Zhou J."/>
            <person name="Deng J."/>
            <person name="Jiang H."/>
            <person name="Liu Y."/>
            <person name="Qu J."/>
            <person name="Song X.-Z."/>
            <person name="Zhang L."/>
            <person name="Villasana D."/>
            <person name="Johnson A."/>
            <person name="Liu J."/>
            <person name="Liyanage D."/>
            <person name="Lorensuhewa L."/>
            <person name="Robinson T."/>
            <person name="Song A."/>
            <person name="Song B.-B."/>
            <person name="Dinh H."/>
            <person name="Thornton R."/>
            <person name="Coyle M."/>
            <person name="Francisco L."/>
            <person name="Jackson L."/>
            <person name="Javaid M."/>
            <person name="Korchina V."/>
            <person name="Kovar C."/>
            <person name="Mata R."/>
            <person name="Mathew T."/>
            <person name="Ngo R."/>
            <person name="Nguyen L."/>
            <person name="Nguyen N."/>
            <person name="Okwuonu G."/>
            <person name="Ongeri F."/>
            <person name="Pham C."/>
            <person name="Simmons D."/>
            <person name="Wilczek-Boney K."/>
            <person name="Hale W."/>
            <person name="Jakkamsetti A."/>
            <person name="Pham P."/>
            <person name="Ruth R."/>
            <person name="San Lucas F."/>
            <person name="Warren J."/>
            <person name="Zhang J."/>
            <person name="Zhao Z."/>
            <person name="Zhou C."/>
            <person name="Zhu D."/>
            <person name="Lee S."/>
            <person name="Bess C."/>
            <person name="Blankenburg K."/>
            <person name="Forbes L."/>
            <person name="Fu Q."/>
            <person name="Gubbala S."/>
            <person name="Hirani K."/>
            <person name="Jayaseelan J.C."/>
            <person name="Lara F."/>
            <person name="Munidasa M."/>
            <person name="Palculict T."/>
            <person name="Patil S."/>
            <person name="Pu L.-L."/>
            <person name="Saada N."/>
            <person name="Tang L."/>
            <person name="Weissenberger G."/>
            <person name="Zhu Y."/>
            <person name="Hemphill L."/>
            <person name="Shang Y."/>
            <person name="Youmans B."/>
            <person name="Ayvaz T."/>
            <person name="Ross M."/>
            <person name="Santibanez J."/>
            <person name="Aqrawi P."/>
            <person name="Gross S."/>
            <person name="Joshi V."/>
            <person name="Fowler G."/>
            <person name="Nazareth L."/>
            <person name="Reid J."/>
            <person name="Worley K."/>
            <person name="Petrosino J."/>
            <person name="Highlander S."/>
            <person name="Gibbs R."/>
        </authorList>
    </citation>
    <scope>NUCLEOTIDE SEQUENCE [LARGE SCALE GENOMIC DNA]</scope>
    <source>
        <strain evidence="3">DSM 15272</strain>
    </source>
</reference>
<dbReference type="AlphaFoldDB" id="E2SDL3"/>
<dbReference type="STRING" id="585531.HMPREF0063_11799"/>
<comment type="caution">
    <text evidence="3">The sequence shown here is derived from an EMBL/GenBank/DDBJ whole genome shotgun (WGS) entry which is preliminary data.</text>
</comment>
<feature type="domain" description="Putative Flp pilus-assembly TadG-like N-terminal" evidence="2">
    <location>
        <begin position="17"/>
        <end position="57"/>
    </location>
</feature>
<dbReference type="InterPro" id="IPR028087">
    <property type="entry name" value="Tad_N"/>
</dbReference>
<keyword evidence="1" id="KW-0812">Transmembrane</keyword>
<accession>E2SDL3</accession>
<name>E2SDL3_9ACTN</name>
<evidence type="ECO:0000256" key="1">
    <source>
        <dbReference type="SAM" id="Phobius"/>
    </source>
</evidence>
<feature type="transmembrane region" description="Helical" evidence="1">
    <location>
        <begin position="20"/>
        <end position="42"/>
    </location>
</feature>
<gene>
    <name evidence="3" type="ORF">HMPREF0063_11799</name>
</gene>
<keyword evidence="4" id="KW-1185">Reference proteome</keyword>
<dbReference type="OrthoDB" id="5187898at2"/>
<dbReference type="Pfam" id="PF13400">
    <property type="entry name" value="Tad"/>
    <property type="match status" value="1"/>
</dbReference>
<dbReference type="Proteomes" id="UP000003111">
    <property type="component" value="Unassembled WGS sequence"/>
</dbReference>
<protein>
    <recommendedName>
        <fullName evidence="2">Putative Flp pilus-assembly TadG-like N-terminal domain-containing protein</fullName>
    </recommendedName>
</protein>